<dbReference type="GO" id="GO:0016740">
    <property type="term" value="F:transferase activity"/>
    <property type="evidence" value="ECO:0007669"/>
    <property type="project" value="UniProtKB-KW"/>
</dbReference>
<comment type="caution">
    <text evidence="1">The sequence shown here is derived from an EMBL/GenBank/DDBJ whole genome shotgun (WGS) entry which is preliminary data.</text>
</comment>
<evidence type="ECO:0000313" key="2">
    <source>
        <dbReference type="Proteomes" id="UP001219518"/>
    </source>
</evidence>
<feature type="non-terminal residue" evidence="1">
    <location>
        <position position="1"/>
    </location>
</feature>
<dbReference type="Proteomes" id="UP001219518">
    <property type="component" value="Unassembled WGS sequence"/>
</dbReference>
<name>A0AAE1H8C8_9NEOP</name>
<dbReference type="EMBL" id="JAHWGI010000521">
    <property type="protein sequence ID" value="KAK3916374.1"/>
    <property type="molecule type" value="Genomic_DNA"/>
</dbReference>
<accession>A0AAE1H8C8</accession>
<keyword evidence="1" id="KW-0808">Transferase</keyword>
<dbReference type="AlphaFoldDB" id="A0AAE1H8C8"/>
<reference evidence="1" key="1">
    <citation type="submission" date="2021-07" db="EMBL/GenBank/DDBJ databases">
        <authorList>
            <person name="Catto M.A."/>
            <person name="Jacobson A."/>
            <person name="Kennedy G."/>
            <person name="Labadie P."/>
            <person name="Hunt B.G."/>
            <person name="Srinivasan R."/>
        </authorList>
    </citation>
    <scope>NUCLEOTIDE SEQUENCE</scope>
    <source>
        <strain evidence="1">PL_HMW_Pooled</strain>
        <tissue evidence="1">Head</tissue>
    </source>
</reference>
<proteinExistence type="predicted"/>
<organism evidence="1 2">
    <name type="scientific">Frankliniella fusca</name>
    <dbReference type="NCBI Taxonomy" id="407009"/>
    <lineage>
        <taxon>Eukaryota</taxon>
        <taxon>Metazoa</taxon>
        <taxon>Ecdysozoa</taxon>
        <taxon>Arthropoda</taxon>
        <taxon>Hexapoda</taxon>
        <taxon>Insecta</taxon>
        <taxon>Pterygota</taxon>
        <taxon>Neoptera</taxon>
        <taxon>Paraneoptera</taxon>
        <taxon>Thysanoptera</taxon>
        <taxon>Terebrantia</taxon>
        <taxon>Thripoidea</taxon>
        <taxon>Thripidae</taxon>
        <taxon>Frankliniella</taxon>
    </lineage>
</organism>
<sequence>MQLRVDGYAAAAKIVDMLGNDPGIGEQILRIYEKYEACTPAQKLTGEEAVGLIVHADLSKLATPRIREIAKKHNADIFPCYDIVLAAKNQCTPPSIAVTETCAEVPVQSLVDHNACRLVRQLELSNTSLFDNFEGSVELELEHKWDGKARAALTDTHTANCSVCGATASQMKYGHPQHLKVNVNNFKYGISVLHARIRFLEPILHLSYKLHLEKHRANKALYEEEKGKVQSKVKKLIGISVDVVKQGVGTTNSGNASRRFFENPSLASSATGVDVDIIERINEAVPYQDNLHFRLFYFLQYFWSEIMDVLDSIFFSSLQFIFPSHEEIDANM</sequence>
<keyword evidence="2" id="KW-1185">Reference proteome</keyword>
<reference evidence="1" key="2">
    <citation type="journal article" date="2023" name="BMC Genomics">
        <title>Pest status, molecular evolution, and epigenetic factors derived from the genome assembly of Frankliniella fusca, a thysanopteran phytovirus vector.</title>
        <authorList>
            <person name="Catto M.A."/>
            <person name="Labadie P.E."/>
            <person name="Jacobson A.L."/>
            <person name="Kennedy G.G."/>
            <person name="Srinivasan R."/>
            <person name="Hunt B.G."/>
        </authorList>
    </citation>
    <scope>NUCLEOTIDE SEQUENCE</scope>
    <source>
        <strain evidence="1">PL_HMW_Pooled</strain>
    </source>
</reference>
<evidence type="ECO:0000313" key="1">
    <source>
        <dbReference type="EMBL" id="KAK3916374.1"/>
    </source>
</evidence>
<gene>
    <name evidence="1" type="ORF">KUF71_025607</name>
</gene>
<protein>
    <submittedName>
        <fullName evidence="1">UDP-N-acetylglucosamine--N-acetylmuramyl-(Pentapeptide) pyrophosphoryl-undecaprenol N-acetylglucosamine transferase</fullName>
    </submittedName>
</protein>